<dbReference type="AlphaFoldDB" id="A0A5E7P6Z0"/>
<organism evidence="1 2">
    <name type="scientific">Pseudomonas fluorescens</name>
    <dbReference type="NCBI Taxonomy" id="294"/>
    <lineage>
        <taxon>Bacteria</taxon>
        <taxon>Pseudomonadati</taxon>
        <taxon>Pseudomonadota</taxon>
        <taxon>Gammaproteobacteria</taxon>
        <taxon>Pseudomonadales</taxon>
        <taxon>Pseudomonadaceae</taxon>
        <taxon>Pseudomonas</taxon>
    </lineage>
</organism>
<proteinExistence type="predicted"/>
<evidence type="ECO:0000313" key="2">
    <source>
        <dbReference type="Proteomes" id="UP000349468"/>
    </source>
</evidence>
<dbReference type="EMBL" id="CABVIK010000018">
    <property type="protein sequence ID" value="VVP44728.1"/>
    <property type="molecule type" value="Genomic_DNA"/>
</dbReference>
<sequence length="62" mass="7105">MFRALRKFQMTWWDASLNSSEMAHILAIQATWSFFRVGHFLSCTSALYSANSLGENPRPPLL</sequence>
<dbReference type="Proteomes" id="UP000349468">
    <property type="component" value="Unassembled WGS sequence"/>
</dbReference>
<evidence type="ECO:0000313" key="1">
    <source>
        <dbReference type="EMBL" id="VVP44728.1"/>
    </source>
</evidence>
<accession>A0A5E7P6Z0</accession>
<gene>
    <name evidence="1" type="ORF">PS870_04999</name>
</gene>
<protein>
    <submittedName>
        <fullName evidence="1">Uncharacterized protein</fullName>
    </submittedName>
</protein>
<reference evidence="1 2" key="1">
    <citation type="submission" date="2019-09" db="EMBL/GenBank/DDBJ databases">
        <authorList>
            <person name="Chandra G."/>
            <person name="Truman W A."/>
        </authorList>
    </citation>
    <scope>NUCLEOTIDE SEQUENCE [LARGE SCALE GENOMIC DNA]</scope>
    <source>
        <strain evidence="1">PS870</strain>
    </source>
</reference>
<name>A0A5E7P6Z0_PSEFL</name>